<keyword evidence="3" id="KW-1185">Reference proteome</keyword>
<evidence type="ECO:0000313" key="3">
    <source>
        <dbReference type="Proteomes" id="UP001143362"/>
    </source>
</evidence>
<dbReference type="PANTHER" id="PTHR40469:SF2">
    <property type="entry name" value="GALACTOSE-BINDING DOMAIN-LIKE SUPERFAMILY PROTEIN"/>
    <property type="match status" value="1"/>
</dbReference>
<name>A0ABT3TCZ8_9GAMM</name>
<dbReference type="InterPro" id="IPR029010">
    <property type="entry name" value="ThuA-like"/>
</dbReference>
<dbReference type="InterPro" id="IPR029062">
    <property type="entry name" value="Class_I_gatase-like"/>
</dbReference>
<dbReference type="RefSeq" id="WP_279244133.1">
    <property type="nucleotide sequence ID" value="NZ_SHNN01000001.1"/>
</dbReference>
<reference evidence="2" key="1">
    <citation type="submission" date="2019-02" db="EMBL/GenBank/DDBJ databases">
        <authorList>
            <person name="Li S.-H."/>
        </authorList>
    </citation>
    <scope>NUCLEOTIDE SEQUENCE</scope>
    <source>
        <strain evidence="2">IMCC14734</strain>
    </source>
</reference>
<accession>A0ABT3TCZ8</accession>
<proteinExistence type="predicted"/>
<feature type="domain" description="ThuA-like" evidence="1">
    <location>
        <begin position="26"/>
        <end position="217"/>
    </location>
</feature>
<evidence type="ECO:0000313" key="2">
    <source>
        <dbReference type="EMBL" id="MCX2980154.1"/>
    </source>
</evidence>
<gene>
    <name evidence="2" type="ORF">EYC98_04650</name>
</gene>
<dbReference type="Proteomes" id="UP001143362">
    <property type="component" value="Unassembled WGS sequence"/>
</dbReference>
<dbReference type="EMBL" id="SHNN01000001">
    <property type="protein sequence ID" value="MCX2980154.1"/>
    <property type="molecule type" value="Genomic_DNA"/>
</dbReference>
<sequence>MSKGDRLDVYLVAGGKYHNIDYARLELLKLIAEQPRLKVQVGPDYSDIDAICEADFIISYTCDVIPTAAQTERLCAAVAGGKKWFALHGTNSILRFLEDGRVSCPRENEPFMELVGSQFLSHPPIAPYEVEVSDPDHPLVSGIPTFTVDDELYLSVLHGEQKTLLHTYFNGITEDFEDSQWESDEPRPCMYIHPYGEGEVLYLTLGHCRGAYDMQPMIEVYPEPEFGAWKTDEYYELLRRGLRWSMGTL</sequence>
<dbReference type="Pfam" id="PF06283">
    <property type="entry name" value="ThuA"/>
    <property type="match status" value="1"/>
</dbReference>
<dbReference type="SUPFAM" id="SSF52317">
    <property type="entry name" value="Class I glutamine amidotransferase-like"/>
    <property type="match status" value="1"/>
</dbReference>
<evidence type="ECO:0000259" key="1">
    <source>
        <dbReference type="Pfam" id="PF06283"/>
    </source>
</evidence>
<organism evidence="2 3">
    <name type="scientific">Candidatus Litorirhabdus singularis</name>
    <dbReference type="NCBI Taxonomy" id="2518993"/>
    <lineage>
        <taxon>Bacteria</taxon>
        <taxon>Pseudomonadati</taxon>
        <taxon>Pseudomonadota</taxon>
        <taxon>Gammaproteobacteria</taxon>
        <taxon>Cellvibrionales</taxon>
        <taxon>Halieaceae</taxon>
        <taxon>Candidatus Litorirhabdus</taxon>
    </lineage>
</organism>
<comment type="caution">
    <text evidence="2">The sequence shown here is derived from an EMBL/GenBank/DDBJ whole genome shotgun (WGS) entry which is preliminary data.</text>
</comment>
<dbReference type="Gene3D" id="3.40.50.880">
    <property type="match status" value="1"/>
</dbReference>
<protein>
    <submittedName>
        <fullName evidence="2">ThuA domain-containing protein</fullName>
    </submittedName>
</protein>
<dbReference type="PANTHER" id="PTHR40469">
    <property type="entry name" value="SECRETED GLYCOSYL HYDROLASE"/>
    <property type="match status" value="1"/>
</dbReference>